<dbReference type="Pfam" id="PF05954">
    <property type="entry name" value="Phage_GPD"/>
    <property type="match status" value="1"/>
</dbReference>
<proteinExistence type="inferred from homology"/>
<dbReference type="InterPro" id="IPR006533">
    <property type="entry name" value="T6SS_Vgr_RhsGE"/>
</dbReference>
<dbReference type="InterPro" id="IPR037026">
    <property type="entry name" value="Vgr_OB-fold_dom_sf"/>
</dbReference>
<feature type="region of interest" description="Disordered" evidence="2">
    <location>
        <begin position="765"/>
        <end position="795"/>
    </location>
</feature>
<comment type="similarity">
    <text evidence="1">Belongs to the VgrG protein family.</text>
</comment>
<organism evidence="5 6">
    <name type="scientific">Pseudomonas vanderleydeniana</name>
    <dbReference type="NCBI Taxonomy" id="2745495"/>
    <lineage>
        <taxon>Bacteria</taxon>
        <taxon>Pseudomonadati</taxon>
        <taxon>Pseudomonadota</taxon>
        <taxon>Gammaproteobacteria</taxon>
        <taxon>Pseudomonadales</taxon>
        <taxon>Pseudomonadaceae</taxon>
        <taxon>Pseudomonas</taxon>
    </lineage>
</organism>
<dbReference type="Pfam" id="PF04717">
    <property type="entry name" value="Phage_base_V"/>
    <property type="match status" value="1"/>
</dbReference>
<dbReference type="NCBIfam" id="TIGR03361">
    <property type="entry name" value="VI_Rhs_Vgr"/>
    <property type="match status" value="1"/>
</dbReference>
<dbReference type="Gene3D" id="4.10.220.110">
    <property type="match status" value="1"/>
</dbReference>
<dbReference type="NCBIfam" id="TIGR01646">
    <property type="entry name" value="vgr_GE"/>
    <property type="match status" value="1"/>
</dbReference>
<dbReference type="Gene3D" id="2.40.50.230">
    <property type="entry name" value="Gp5 N-terminal domain"/>
    <property type="match status" value="1"/>
</dbReference>
<dbReference type="InterPro" id="IPR006531">
    <property type="entry name" value="Gp5/Vgr_OB"/>
</dbReference>
<keyword evidence="6" id="KW-1185">Reference proteome</keyword>
<dbReference type="SUPFAM" id="SSF69255">
    <property type="entry name" value="gp5 N-terminal domain-like"/>
    <property type="match status" value="1"/>
</dbReference>
<accession>A0A9E6PP38</accession>
<sequence length="795" mass="89908">MPRQSDLRFTFVPQQGDVLEVVSFELEEGLSRPFALTLELVSRDPAIDFNRILDLPALFTIWRHDTAVRHVHGLVSLFEQGDTGFRRTRYKAVVEPTLARAALRSNWRIFQGRTAPQIITEILETQPRTELHIHTYLDHQSREYCVQAGETDLDFITRLAAEEGLVYTFEHRSDGHCLLFACRIDSLGYIDTPENRQVPYQPMGGGDSSEPALRGFRYTEQVRSARQVQRDYTFKHPRYNLQHEADDGPALKNQHKDYERYDYPGRYKRDAAGKPFTANRLAALRNDARLAHLEGDDARLQPGLAFRLDDHPRDDLNGKWRSIALTHTGSQHCSLEEEAGDSQHGTRYRLEGSATLRNDGYDGWKASLPAKPRIDGPQVATVVGPPGEEIYCDEWGRVKVRFPWDRSDRADDHSSCWIRVSQGWAGSTWGAMAIPRVGQELIISYLDGDPDQPIATGRTYHVTQRPPYELPRYKARMTIKSRTHKGQGFNELRFEDEQGQQEVFIHAEKDKNVHVKNDNTTFVGNDRSEKVGNDERIDIGHDRHERVGHDERIDIVQDQHLEVGRDRIQAFARDHRSQVGRDRIEDVGNDRHDRIAADHHSQTAGSAAHHIGRHYRLRAGQSIKQDTALFEVAAGQRIVLKAPGGSITLDAQGITLDGLAINIRGPLSEQPVGSGNPLGSLLSPADKDSDSEEEFLGRYTLLKNDQRAFAGYRYSIVQGSTVLVEGLTGASGETDWTTSATSQSVQAHKAIMREDQQISENWRPRISTMDDPPLPPESGEMFPDDFLDQQIGEFD</sequence>
<reference evidence="5 6" key="1">
    <citation type="journal article" date="2020" name="Microorganisms">
        <title>Reliable Identification of Environmental Pseudomonas Isolates Using the rpoD Gene.</title>
        <authorList>
            <consortium name="The Broad Institute Genome Sequencing Platform"/>
            <person name="Girard L."/>
            <person name="Lood C."/>
            <person name="Rokni-Zadeh H."/>
            <person name="van Noort V."/>
            <person name="Lavigne R."/>
            <person name="De Mot R."/>
        </authorList>
    </citation>
    <scope>NUCLEOTIDE SEQUENCE [LARGE SCALE GENOMIC DNA]</scope>
    <source>
        <strain evidence="5 6">RW8P3</strain>
    </source>
</reference>
<dbReference type="InterPro" id="IPR017847">
    <property type="entry name" value="T6SS_RhsGE_Vgr_subset"/>
</dbReference>
<dbReference type="Gene3D" id="3.55.50.10">
    <property type="entry name" value="Baseplate protein-like domains"/>
    <property type="match status" value="1"/>
</dbReference>
<dbReference type="RefSeq" id="WP_186677543.1">
    <property type="nucleotide sequence ID" value="NZ_CP077093.1"/>
</dbReference>
<dbReference type="SUPFAM" id="SSF69349">
    <property type="entry name" value="Phage fibre proteins"/>
    <property type="match status" value="1"/>
</dbReference>
<dbReference type="Proteomes" id="UP000634530">
    <property type="component" value="Chromosome"/>
</dbReference>
<evidence type="ECO:0000259" key="3">
    <source>
        <dbReference type="Pfam" id="PF04717"/>
    </source>
</evidence>
<reference evidence="5 6" key="2">
    <citation type="journal article" date="2021" name="Microorganisms">
        <title>The Ever-Expanding Pseudomonas Genus: Description of 43 New Species and Partition of the Pseudomonas putida Group.</title>
        <authorList>
            <person name="Girard L."/>
            <person name="Lood C."/>
            <person name="Hofte M."/>
            <person name="Vandamme P."/>
            <person name="Rokni-Zadeh H."/>
            <person name="van Noort V."/>
            <person name="Lavigne R."/>
            <person name="De Mot R."/>
        </authorList>
    </citation>
    <scope>NUCLEOTIDE SEQUENCE [LARGE SCALE GENOMIC DNA]</scope>
    <source>
        <strain evidence="5 6">RW8P3</strain>
    </source>
</reference>
<evidence type="ECO:0000256" key="1">
    <source>
        <dbReference type="ARBA" id="ARBA00005558"/>
    </source>
</evidence>
<dbReference type="SUPFAM" id="SSF69279">
    <property type="entry name" value="Phage tail proteins"/>
    <property type="match status" value="2"/>
</dbReference>
<dbReference type="AlphaFoldDB" id="A0A9E6PP38"/>
<dbReference type="Gene3D" id="2.30.110.50">
    <property type="match status" value="1"/>
</dbReference>
<dbReference type="KEGG" id="pvw:HU752_009305"/>
<gene>
    <name evidence="5" type="primary">vgrG</name>
    <name evidence="5" type="ORF">HU752_009305</name>
</gene>
<evidence type="ECO:0000259" key="4">
    <source>
        <dbReference type="Pfam" id="PF22178"/>
    </source>
</evidence>
<dbReference type="Pfam" id="PF22178">
    <property type="entry name" value="Gp5_trimer_C"/>
    <property type="match status" value="1"/>
</dbReference>
<protein>
    <submittedName>
        <fullName evidence="5">Type VI secretion system tip protein VgrG</fullName>
    </submittedName>
</protein>
<feature type="domain" description="Gp5/Type VI secretion system Vgr protein OB-fold" evidence="3">
    <location>
        <begin position="393"/>
        <end position="460"/>
    </location>
</feature>
<feature type="domain" description="Gp5/Type VI secretion system Vgr C-terminal trimerisation" evidence="4">
    <location>
        <begin position="477"/>
        <end position="567"/>
    </location>
</feature>
<evidence type="ECO:0000313" key="5">
    <source>
        <dbReference type="EMBL" id="QXI30125.1"/>
    </source>
</evidence>
<dbReference type="EMBL" id="CP077093">
    <property type="protein sequence ID" value="QXI30125.1"/>
    <property type="molecule type" value="Genomic_DNA"/>
</dbReference>
<evidence type="ECO:0000256" key="2">
    <source>
        <dbReference type="SAM" id="MobiDB-lite"/>
    </source>
</evidence>
<evidence type="ECO:0000313" key="6">
    <source>
        <dbReference type="Proteomes" id="UP000634530"/>
    </source>
</evidence>
<name>A0A9E6PP38_9PSED</name>
<dbReference type="InterPro" id="IPR054030">
    <property type="entry name" value="Gp5_Vgr_C"/>
</dbReference>